<reference evidence="1 2" key="1">
    <citation type="journal article" date="2018" name="IMA Fungus">
        <title>IMA Genome-F 10: Nine draft genome sequences of Claviceps purpurea s.lat., including C. arundinis, C. humidiphila, and C. cf. spartinae, pseudomolecules for the pitch canker pathogen Fusarium circinatum, draft genome of Davidsoniella eucalypti, Grosmannia galeiformis, Quambalaria eucalypti, and Teratosphaeria destructans.</title>
        <authorList>
            <person name="Wingfield B.D."/>
            <person name="Liu M."/>
            <person name="Nguyen H.D."/>
            <person name="Lane F.A."/>
            <person name="Morgan S.W."/>
            <person name="De Vos L."/>
            <person name="Wilken P.M."/>
            <person name="Duong T.A."/>
            <person name="Aylward J."/>
            <person name="Coetzee M.P."/>
            <person name="Dadej K."/>
            <person name="De Beer Z.W."/>
            <person name="Findlay W."/>
            <person name="Havenga M."/>
            <person name="Kolarik M."/>
            <person name="Menzies J.G."/>
            <person name="Naidoo K."/>
            <person name="Pochopski O."/>
            <person name="Shoukouhi P."/>
            <person name="Santana Q.C."/>
            <person name="Seifert K.A."/>
            <person name="Soal N."/>
            <person name="Steenkamp E.T."/>
            <person name="Tatham C.T."/>
            <person name="van der Nest M.A."/>
            <person name="Wingfield M.J."/>
        </authorList>
    </citation>
    <scope>NUCLEOTIDE SEQUENCE [LARGE SCALE GENOMIC DNA]</scope>
    <source>
        <strain evidence="1">CMW44962</strain>
    </source>
</reference>
<dbReference type="AlphaFoldDB" id="A0A9W7SJE8"/>
<name>A0A9W7SJE8_9PEZI</name>
<dbReference type="Proteomes" id="UP001138500">
    <property type="component" value="Unassembled WGS sequence"/>
</dbReference>
<dbReference type="EMBL" id="RIBY02002445">
    <property type="protein sequence ID" value="KAH9812986.1"/>
    <property type="molecule type" value="Genomic_DNA"/>
</dbReference>
<organism evidence="1 2">
    <name type="scientific">Teratosphaeria destructans</name>
    <dbReference type="NCBI Taxonomy" id="418781"/>
    <lineage>
        <taxon>Eukaryota</taxon>
        <taxon>Fungi</taxon>
        <taxon>Dikarya</taxon>
        <taxon>Ascomycota</taxon>
        <taxon>Pezizomycotina</taxon>
        <taxon>Dothideomycetes</taxon>
        <taxon>Dothideomycetidae</taxon>
        <taxon>Mycosphaerellales</taxon>
        <taxon>Teratosphaeriaceae</taxon>
        <taxon>Teratosphaeria</taxon>
    </lineage>
</organism>
<keyword evidence="2" id="KW-1185">Reference proteome</keyword>
<proteinExistence type="predicted"/>
<evidence type="ECO:0000313" key="2">
    <source>
        <dbReference type="Proteomes" id="UP001138500"/>
    </source>
</evidence>
<evidence type="ECO:0000313" key="1">
    <source>
        <dbReference type="EMBL" id="KAH9812986.1"/>
    </source>
</evidence>
<gene>
    <name evidence="1" type="ORF">Tdes44962_MAKER05753</name>
</gene>
<sequence length="139" mass="15353">MRVRQVALARPRLPPPSLRMRKFGRLRTGSRLGTLGTVMLWWLCSGRRTFDSRGAGADGRGGSQRGRFVGVRPGVASAYGTEGMEGWVGERECRLWVSSERVCRRGDWGAWLRSHAAESPSRLGMVGRSWMGGEFIGGD</sequence>
<accession>A0A9W7SJE8</accession>
<comment type="caution">
    <text evidence="1">The sequence shown here is derived from an EMBL/GenBank/DDBJ whole genome shotgun (WGS) entry which is preliminary data.</text>
</comment>
<reference evidence="1 2" key="2">
    <citation type="journal article" date="2021" name="Curr. Genet.">
        <title>Genetic response to nitrogen starvation in the aggressive Eucalyptus foliar pathogen Teratosphaeria destructans.</title>
        <authorList>
            <person name="Havenga M."/>
            <person name="Wingfield B.D."/>
            <person name="Wingfield M.J."/>
            <person name="Dreyer L.L."/>
            <person name="Roets F."/>
            <person name="Aylward J."/>
        </authorList>
    </citation>
    <scope>NUCLEOTIDE SEQUENCE [LARGE SCALE GENOMIC DNA]</scope>
    <source>
        <strain evidence="1">CMW44962</strain>
    </source>
</reference>
<protein>
    <submittedName>
        <fullName evidence="1">Uncharacterized protein</fullName>
    </submittedName>
</protein>